<gene>
    <name evidence="2" type="ORF">MPL1032_20347</name>
    <name evidence="1" type="ORF">MPL3356_290043</name>
</gene>
<evidence type="ECO:0000313" key="3">
    <source>
        <dbReference type="Proteomes" id="UP000045285"/>
    </source>
</evidence>
<reference evidence="1" key="3">
    <citation type="submission" date="2014-08" db="EMBL/GenBank/DDBJ databases">
        <authorList>
            <person name="Moulin Lionel"/>
        </authorList>
    </citation>
    <scope>NUCLEOTIDE SEQUENCE [LARGE SCALE GENOMIC DNA]</scope>
</reference>
<evidence type="ECO:0000313" key="4">
    <source>
        <dbReference type="Proteomes" id="UP000182888"/>
    </source>
</evidence>
<dbReference type="AlphaFoldDB" id="A0A090DQM2"/>
<dbReference type="Proteomes" id="UP000045285">
    <property type="component" value="Unassembled WGS sequence"/>
</dbReference>
<protein>
    <submittedName>
        <fullName evidence="1">Uncharacterized protein</fullName>
    </submittedName>
</protein>
<keyword evidence="3" id="KW-1185">Reference proteome</keyword>
<sequence>MFLSYTKTNITNGGASRRFMRISAIAHLISVNRRKRWGLAKAFQPRHPWAEQPRSGVAETLGSIP</sequence>
<organism evidence="1 3">
    <name type="scientific">Mesorhizobium plurifarium</name>
    <dbReference type="NCBI Taxonomy" id="69974"/>
    <lineage>
        <taxon>Bacteria</taxon>
        <taxon>Pseudomonadati</taxon>
        <taxon>Pseudomonadota</taxon>
        <taxon>Alphaproteobacteria</taxon>
        <taxon>Hyphomicrobiales</taxon>
        <taxon>Phyllobacteriaceae</taxon>
        <taxon>Mesorhizobium</taxon>
    </lineage>
</organism>
<reference evidence="2" key="1">
    <citation type="submission" date="2014-08" db="EMBL/GenBank/DDBJ databases">
        <title>DNA barcoding of Bradysia (Diptera: Sciaridae) for detection of the immature stages on agricultural crops.</title>
        <authorList>
            <person name="Shin S."/>
            <person name="Jung S."/>
            <person name="Heller K."/>
            <person name="Menzel F."/>
            <person name="Hong T.-K."/>
            <person name="Lee H."/>
            <person name="Lee S."/>
        </authorList>
    </citation>
    <scope>NUCLEOTIDE SEQUENCE</scope>
</reference>
<accession>A0A090DQM2</accession>
<dbReference type="EMBL" id="CCMZ01000022">
    <property type="protein sequence ID" value="CDX18909.1"/>
    <property type="molecule type" value="Genomic_DNA"/>
</dbReference>
<evidence type="ECO:0000313" key="2">
    <source>
        <dbReference type="EMBL" id="CDX56004.1"/>
    </source>
</evidence>
<reference evidence="4" key="4">
    <citation type="submission" date="2014-08" db="EMBL/GenBank/DDBJ databases">
        <authorList>
            <person name="Edwards T."/>
        </authorList>
    </citation>
    <scope>NUCLEOTIDE SEQUENCE [LARGE SCALE GENOMIC DNA]</scope>
</reference>
<proteinExistence type="predicted"/>
<name>A0A090DQM2_MESPL</name>
<reference evidence="3" key="2">
    <citation type="submission" date="2014-08" db="EMBL/GenBank/DDBJ databases">
        <authorList>
            <person name="Moulin L."/>
        </authorList>
    </citation>
    <scope>NUCLEOTIDE SEQUENCE [LARGE SCALE GENOMIC DNA]</scope>
</reference>
<evidence type="ECO:0000313" key="1">
    <source>
        <dbReference type="EMBL" id="CDX18909.1"/>
    </source>
</evidence>
<dbReference type="EMBL" id="CCND01000012">
    <property type="protein sequence ID" value="CDX56004.1"/>
    <property type="molecule type" value="Genomic_DNA"/>
</dbReference>
<dbReference type="Proteomes" id="UP000182888">
    <property type="component" value="Unassembled WGS sequence"/>
</dbReference>